<keyword evidence="10" id="KW-1185">Reference proteome</keyword>
<accession>A0A914VQ16</accession>
<dbReference type="SUPFAM" id="SSF81321">
    <property type="entry name" value="Family A G protein-coupled receptor-like"/>
    <property type="match status" value="1"/>
</dbReference>
<proteinExistence type="predicted"/>
<dbReference type="PROSITE" id="PS50262">
    <property type="entry name" value="G_PROTEIN_RECEP_F1_2"/>
    <property type="match status" value="1"/>
</dbReference>
<keyword evidence="2" id="KW-1003">Cell membrane</keyword>
<evidence type="ECO:0000256" key="3">
    <source>
        <dbReference type="ARBA" id="ARBA00022692"/>
    </source>
</evidence>
<name>A0A914VQ16_9BILA</name>
<evidence type="ECO:0000256" key="6">
    <source>
        <dbReference type="ARBA" id="ARBA00023136"/>
    </source>
</evidence>
<dbReference type="GO" id="GO:0004930">
    <property type="term" value="F:G protein-coupled receptor activity"/>
    <property type="evidence" value="ECO:0007669"/>
    <property type="project" value="UniProtKB-KW"/>
</dbReference>
<protein>
    <submittedName>
        <fullName evidence="11">G-protein coupled receptors family 1 profile domain-containing protein</fullName>
    </submittedName>
</protein>
<dbReference type="InterPro" id="IPR040435">
    <property type="entry name" value="Put_GPCR_Chromadorea"/>
</dbReference>
<keyword evidence="6 8" id="KW-0472">Membrane</keyword>
<evidence type="ECO:0000256" key="7">
    <source>
        <dbReference type="ARBA" id="ARBA00023224"/>
    </source>
</evidence>
<evidence type="ECO:0000256" key="8">
    <source>
        <dbReference type="SAM" id="Phobius"/>
    </source>
</evidence>
<dbReference type="CDD" id="cd00637">
    <property type="entry name" value="7tm_classA_rhodopsin-like"/>
    <property type="match status" value="1"/>
</dbReference>
<dbReference type="WBParaSite" id="PSAMB.scaffold2249size24358.g17083.t1">
    <property type="protein sequence ID" value="PSAMB.scaffold2249size24358.g17083.t1"/>
    <property type="gene ID" value="PSAMB.scaffold2249size24358.g17083"/>
</dbReference>
<keyword evidence="4 8" id="KW-1133">Transmembrane helix</keyword>
<comment type="subcellular location">
    <subcellularLocation>
        <location evidence="1">Cell membrane</location>
        <topology evidence="1">Multi-pass membrane protein</topology>
    </subcellularLocation>
</comment>
<keyword evidence="7" id="KW-0807">Transducer</keyword>
<dbReference type="AlphaFoldDB" id="A0A914VQ16"/>
<dbReference type="Pfam" id="PF00001">
    <property type="entry name" value="7tm_1"/>
    <property type="match status" value="1"/>
</dbReference>
<sequence length="203" mass="22726">MDYNASDLKEYHCNLSEYELVQYHSSIQSNSNAIERLKKARIYLRLIGLAANLLLLTVSIVGLRLKLLYPKRYVFVTSKTIADTLACLSIAIIVWVRQYADVPDFLLGSSIVVITISVYSASVCNCALAVITFVAISKPFFYKSHITLRRCFYVVACAWCFATLIGTTTTVFGVATYVPKRMDSCPLACQQGLKITGIIYYIE</sequence>
<dbReference type="InterPro" id="IPR017452">
    <property type="entry name" value="GPCR_Rhodpsn_7TM"/>
</dbReference>
<evidence type="ECO:0000313" key="10">
    <source>
        <dbReference type="Proteomes" id="UP000887566"/>
    </source>
</evidence>
<dbReference type="GO" id="GO:0005886">
    <property type="term" value="C:plasma membrane"/>
    <property type="evidence" value="ECO:0007669"/>
    <property type="project" value="UniProtKB-SubCell"/>
</dbReference>
<feature type="domain" description="G-protein coupled receptors family 1 profile" evidence="9">
    <location>
        <begin position="51"/>
        <end position="203"/>
    </location>
</feature>
<dbReference type="PANTHER" id="PTHR37441">
    <property type="entry name" value="PROTEIN CBG16518"/>
    <property type="match status" value="1"/>
</dbReference>
<evidence type="ECO:0000313" key="11">
    <source>
        <dbReference type="WBParaSite" id="PSAMB.scaffold2249size24358.g17083.t1"/>
    </source>
</evidence>
<keyword evidence="5" id="KW-0297">G-protein coupled receptor</keyword>
<evidence type="ECO:0000256" key="2">
    <source>
        <dbReference type="ARBA" id="ARBA00022475"/>
    </source>
</evidence>
<feature type="transmembrane region" description="Helical" evidence="8">
    <location>
        <begin position="116"/>
        <end position="141"/>
    </location>
</feature>
<feature type="transmembrane region" description="Helical" evidence="8">
    <location>
        <begin position="73"/>
        <end position="96"/>
    </location>
</feature>
<evidence type="ECO:0000256" key="4">
    <source>
        <dbReference type="ARBA" id="ARBA00022989"/>
    </source>
</evidence>
<feature type="transmembrane region" description="Helical" evidence="8">
    <location>
        <begin position="153"/>
        <end position="178"/>
    </location>
</feature>
<evidence type="ECO:0000256" key="5">
    <source>
        <dbReference type="ARBA" id="ARBA00023040"/>
    </source>
</evidence>
<dbReference type="PANTHER" id="PTHR37441:SF7">
    <property type="entry name" value="G-PROTEIN COUPLED RECEPTORS FAMILY 1 PROFILE DOMAIN-CONTAINING PROTEIN"/>
    <property type="match status" value="1"/>
</dbReference>
<organism evidence="10 11">
    <name type="scientific">Plectus sambesii</name>
    <dbReference type="NCBI Taxonomy" id="2011161"/>
    <lineage>
        <taxon>Eukaryota</taxon>
        <taxon>Metazoa</taxon>
        <taxon>Ecdysozoa</taxon>
        <taxon>Nematoda</taxon>
        <taxon>Chromadorea</taxon>
        <taxon>Plectida</taxon>
        <taxon>Plectina</taxon>
        <taxon>Plectoidea</taxon>
        <taxon>Plectidae</taxon>
        <taxon>Plectus</taxon>
    </lineage>
</organism>
<dbReference type="InterPro" id="IPR000276">
    <property type="entry name" value="GPCR_Rhodpsn"/>
</dbReference>
<keyword evidence="3 8" id="KW-0812">Transmembrane</keyword>
<reference evidence="11" key="1">
    <citation type="submission" date="2022-11" db="UniProtKB">
        <authorList>
            <consortium name="WormBaseParasite"/>
        </authorList>
    </citation>
    <scope>IDENTIFICATION</scope>
</reference>
<dbReference type="Gene3D" id="1.20.1070.10">
    <property type="entry name" value="Rhodopsin 7-helix transmembrane proteins"/>
    <property type="match status" value="1"/>
</dbReference>
<keyword evidence="5" id="KW-0675">Receptor</keyword>
<feature type="transmembrane region" description="Helical" evidence="8">
    <location>
        <begin position="42"/>
        <end position="61"/>
    </location>
</feature>
<evidence type="ECO:0000256" key="1">
    <source>
        <dbReference type="ARBA" id="ARBA00004651"/>
    </source>
</evidence>
<evidence type="ECO:0000259" key="9">
    <source>
        <dbReference type="PROSITE" id="PS50262"/>
    </source>
</evidence>
<dbReference type="Proteomes" id="UP000887566">
    <property type="component" value="Unplaced"/>
</dbReference>